<evidence type="ECO:0000256" key="3">
    <source>
        <dbReference type="ARBA" id="ARBA00022475"/>
    </source>
</evidence>
<evidence type="ECO:0000256" key="5">
    <source>
        <dbReference type="ARBA" id="ARBA00022989"/>
    </source>
</evidence>
<comment type="similarity">
    <text evidence="7">Belongs to the binding-protein-dependent transport system permease family.</text>
</comment>
<dbReference type="PROSITE" id="PS50928">
    <property type="entry name" value="ABC_TM1"/>
    <property type="match status" value="1"/>
</dbReference>
<evidence type="ECO:0000256" key="1">
    <source>
        <dbReference type="ARBA" id="ARBA00004651"/>
    </source>
</evidence>
<gene>
    <name evidence="9" type="ORF">GC096_15655</name>
</gene>
<comment type="caution">
    <text evidence="9">The sequence shown here is derived from an EMBL/GenBank/DDBJ whole genome shotgun (WGS) entry which is preliminary data.</text>
</comment>
<proteinExistence type="inferred from homology"/>
<feature type="transmembrane region" description="Helical" evidence="7">
    <location>
        <begin position="12"/>
        <end position="31"/>
    </location>
</feature>
<dbReference type="InterPro" id="IPR000515">
    <property type="entry name" value="MetI-like"/>
</dbReference>
<dbReference type="CDD" id="cd06261">
    <property type="entry name" value="TM_PBP2"/>
    <property type="match status" value="1"/>
</dbReference>
<keyword evidence="2 7" id="KW-0813">Transport</keyword>
<dbReference type="InterPro" id="IPR035906">
    <property type="entry name" value="MetI-like_sf"/>
</dbReference>
<dbReference type="Proteomes" id="UP000653578">
    <property type="component" value="Unassembled WGS sequence"/>
</dbReference>
<dbReference type="Gene3D" id="1.10.3720.10">
    <property type="entry name" value="MetI-like"/>
    <property type="match status" value="1"/>
</dbReference>
<keyword evidence="3" id="KW-1003">Cell membrane</keyword>
<organism evidence="9 10">
    <name type="scientific">Paenibacillus plantarum</name>
    <dbReference type="NCBI Taxonomy" id="2654975"/>
    <lineage>
        <taxon>Bacteria</taxon>
        <taxon>Bacillati</taxon>
        <taxon>Bacillota</taxon>
        <taxon>Bacilli</taxon>
        <taxon>Bacillales</taxon>
        <taxon>Paenibacillaceae</taxon>
        <taxon>Paenibacillus</taxon>
    </lineage>
</organism>
<dbReference type="Pfam" id="PF00528">
    <property type="entry name" value="BPD_transp_1"/>
    <property type="match status" value="1"/>
</dbReference>
<evidence type="ECO:0000259" key="8">
    <source>
        <dbReference type="PROSITE" id="PS50928"/>
    </source>
</evidence>
<feature type="transmembrane region" description="Helical" evidence="7">
    <location>
        <begin position="267"/>
        <end position="288"/>
    </location>
</feature>
<feature type="transmembrane region" description="Helical" evidence="7">
    <location>
        <begin position="77"/>
        <end position="102"/>
    </location>
</feature>
<evidence type="ECO:0000256" key="6">
    <source>
        <dbReference type="ARBA" id="ARBA00023136"/>
    </source>
</evidence>
<feature type="transmembrane region" description="Helical" evidence="7">
    <location>
        <begin position="209"/>
        <end position="230"/>
    </location>
</feature>
<feature type="transmembrane region" description="Helical" evidence="7">
    <location>
        <begin position="169"/>
        <end position="188"/>
    </location>
</feature>
<dbReference type="PANTHER" id="PTHR43227:SF11">
    <property type="entry name" value="BLL4140 PROTEIN"/>
    <property type="match status" value="1"/>
</dbReference>
<sequence>MKALSKDFRKHKYLYYMIFPVILYYLIFHYVPMYGAIIAFKDYRIAEGFLHSPWVGFDHFTSFFQSYYFWRLIRNTLLLNVYMLLISFPAPIIFALLINEIVGKRFKRIVQTITYLPHFISMIVVCGMITQFLAREGFITDFLVWLGMERQVLLAHPQYFRSIYIISDIWQGVGWGSIVYLAAITGINPDLYEASRMDGANRWKQTLHITLPGILPIIVILFILKIGHMLDVGFEKIILLYNPNTYETADMISTFVYRKGLEGSFEFSYATAVGLFQAAVNFILLIMANRISKKVSENSLW</sequence>
<dbReference type="RefSeq" id="WP_171631491.1">
    <property type="nucleotide sequence ID" value="NZ_WHNY01000045.1"/>
</dbReference>
<keyword evidence="6 7" id="KW-0472">Membrane</keyword>
<dbReference type="InterPro" id="IPR050809">
    <property type="entry name" value="UgpAE/MalFG_permease"/>
</dbReference>
<keyword evidence="5 7" id="KW-1133">Transmembrane helix</keyword>
<dbReference type="SUPFAM" id="SSF161098">
    <property type="entry name" value="MetI-like"/>
    <property type="match status" value="1"/>
</dbReference>
<evidence type="ECO:0000256" key="4">
    <source>
        <dbReference type="ARBA" id="ARBA00022692"/>
    </source>
</evidence>
<evidence type="ECO:0000256" key="2">
    <source>
        <dbReference type="ARBA" id="ARBA00022448"/>
    </source>
</evidence>
<comment type="subcellular location">
    <subcellularLocation>
        <location evidence="1 7">Cell membrane</location>
        <topology evidence="1 7">Multi-pass membrane protein</topology>
    </subcellularLocation>
</comment>
<keyword evidence="4 7" id="KW-0812">Transmembrane</keyword>
<accession>A0ABX1XAJ0</accession>
<keyword evidence="10" id="KW-1185">Reference proteome</keyword>
<dbReference type="PANTHER" id="PTHR43227">
    <property type="entry name" value="BLL4140 PROTEIN"/>
    <property type="match status" value="1"/>
</dbReference>
<evidence type="ECO:0000313" key="9">
    <source>
        <dbReference type="EMBL" id="NOU65470.1"/>
    </source>
</evidence>
<protein>
    <submittedName>
        <fullName evidence="9">ABC transporter permease subunit</fullName>
    </submittedName>
</protein>
<reference evidence="9 10" key="1">
    <citation type="submission" date="2019-10" db="EMBL/GenBank/DDBJ databases">
        <title>Description of Paenibacillus humi sp. nov.</title>
        <authorList>
            <person name="Carlier A."/>
            <person name="Qi S."/>
        </authorList>
    </citation>
    <scope>NUCLEOTIDE SEQUENCE [LARGE SCALE GENOMIC DNA]</scope>
    <source>
        <strain evidence="9 10">LMG 31461</strain>
    </source>
</reference>
<name>A0ABX1XAJ0_9BACL</name>
<dbReference type="EMBL" id="WHNY01000045">
    <property type="protein sequence ID" value="NOU65470.1"/>
    <property type="molecule type" value="Genomic_DNA"/>
</dbReference>
<evidence type="ECO:0000313" key="10">
    <source>
        <dbReference type="Proteomes" id="UP000653578"/>
    </source>
</evidence>
<feature type="domain" description="ABC transmembrane type-1" evidence="8">
    <location>
        <begin position="73"/>
        <end position="288"/>
    </location>
</feature>
<feature type="transmembrane region" description="Helical" evidence="7">
    <location>
        <begin position="114"/>
        <end position="134"/>
    </location>
</feature>
<evidence type="ECO:0000256" key="7">
    <source>
        <dbReference type="RuleBase" id="RU363032"/>
    </source>
</evidence>